<dbReference type="Pfam" id="PF07969">
    <property type="entry name" value="Amidohydro_3"/>
    <property type="match status" value="1"/>
</dbReference>
<evidence type="ECO:0000256" key="1">
    <source>
        <dbReference type="SAM" id="MobiDB-lite"/>
    </source>
</evidence>
<evidence type="ECO:0000259" key="2">
    <source>
        <dbReference type="Pfam" id="PF07969"/>
    </source>
</evidence>
<accession>A0AA41PUQ3</accession>
<sequence length="452" mass="48608">MDGQGGALFRGFTDHHTHLHALAAAMRSVDCGPPHVRTPEELATALRQAARTLPPTTWIRGINYHESTAGPLTRASLDALGATHPVRIQHRSGALWILNSPALRTLGLDRPGDHPSGVETDASGHPTGRLWRLDAWLRDRLHRAGVPPTGLPDLTPVGHRYASYGVTALTDATPDLSDEAARHIADATRTGALPQRITLLGRPTDATPPTPPSQRHPAPPPNPHRILQGPTKLLPPDHHPWPYDELLSRITRARRGANPAVAIHCVTREGLVLALAALAEAGPPPPPHRDRIEHAAVVPPELLPELAARRIIVVTQPTLLTDRGDTYTRDVDPADLPHLYPYASLLRAGIAVALSSDAPYGDPDPWHTLRAARDRRTPAGRTLNPTERVPTRTAFAALTHPDPGATTPRPLAPGDPADLCLLHTPLREALAAPDHTLVRLTLANGLLVHGTP</sequence>
<reference evidence="3" key="1">
    <citation type="submission" date="2022-01" db="EMBL/GenBank/DDBJ databases">
        <title>Genome-Based Taxonomic Classification of the Phylum Actinobacteria.</title>
        <authorList>
            <person name="Gao Y."/>
        </authorList>
    </citation>
    <scope>NUCLEOTIDE SEQUENCE</scope>
    <source>
        <strain evidence="3">KLBMP 8922</strain>
    </source>
</reference>
<keyword evidence="4" id="KW-1185">Reference proteome</keyword>
<dbReference type="PANTHER" id="PTHR22642:SF2">
    <property type="entry name" value="PROTEIN LONG AFTER FAR-RED 3"/>
    <property type="match status" value="1"/>
</dbReference>
<evidence type="ECO:0000313" key="4">
    <source>
        <dbReference type="Proteomes" id="UP001165378"/>
    </source>
</evidence>
<organism evidence="3 4">
    <name type="scientific">Yinghuangia soli</name>
    <dbReference type="NCBI Taxonomy" id="2908204"/>
    <lineage>
        <taxon>Bacteria</taxon>
        <taxon>Bacillati</taxon>
        <taxon>Actinomycetota</taxon>
        <taxon>Actinomycetes</taxon>
        <taxon>Kitasatosporales</taxon>
        <taxon>Streptomycetaceae</taxon>
        <taxon>Yinghuangia</taxon>
    </lineage>
</organism>
<proteinExistence type="predicted"/>
<evidence type="ECO:0000313" key="3">
    <source>
        <dbReference type="EMBL" id="MCF2525665.1"/>
    </source>
</evidence>
<dbReference type="Gene3D" id="3.10.310.70">
    <property type="match status" value="1"/>
</dbReference>
<feature type="domain" description="Amidohydrolase 3" evidence="2">
    <location>
        <begin position="2"/>
        <end position="448"/>
    </location>
</feature>
<dbReference type="EMBL" id="JAKFHA010000001">
    <property type="protein sequence ID" value="MCF2525665.1"/>
    <property type="molecule type" value="Genomic_DNA"/>
</dbReference>
<protein>
    <submittedName>
        <fullName evidence="3">Amidohydrolase family protein</fullName>
    </submittedName>
</protein>
<name>A0AA41PUQ3_9ACTN</name>
<gene>
    <name evidence="3" type="ORF">LZ495_00280</name>
</gene>
<dbReference type="InterPro" id="IPR032466">
    <property type="entry name" value="Metal_Hydrolase"/>
</dbReference>
<dbReference type="Gene3D" id="3.20.20.140">
    <property type="entry name" value="Metal-dependent hydrolases"/>
    <property type="match status" value="2"/>
</dbReference>
<dbReference type="InterPro" id="IPR013108">
    <property type="entry name" value="Amidohydro_3"/>
</dbReference>
<dbReference type="Proteomes" id="UP001165378">
    <property type="component" value="Unassembled WGS sequence"/>
</dbReference>
<dbReference type="AlphaFoldDB" id="A0AA41PUQ3"/>
<dbReference type="SUPFAM" id="SSF51556">
    <property type="entry name" value="Metallo-dependent hydrolases"/>
    <property type="match status" value="1"/>
</dbReference>
<dbReference type="PANTHER" id="PTHR22642">
    <property type="entry name" value="IMIDAZOLONEPROPIONASE"/>
    <property type="match status" value="1"/>
</dbReference>
<feature type="region of interest" description="Disordered" evidence="1">
    <location>
        <begin position="196"/>
        <end position="239"/>
    </location>
</feature>
<feature type="compositionally biased region" description="Pro residues" evidence="1">
    <location>
        <begin position="206"/>
        <end position="223"/>
    </location>
</feature>
<comment type="caution">
    <text evidence="3">The sequence shown here is derived from an EMBL/GenBank/DDBJ whole genome shotgun (WGS) entry which is preliminary data.</text>
</comment>